<feature type="transmembrane region" description="Helical" evidence="1">
    <location>
        <begin position="428"/>
        <end position="446"/>
    </location>
</feature>
<comment type="caution">
    <text evidence="3">The sequence shown here is derived from an EMBL/GenBank/DDBJ whole genome shotgun (WGS) entry which is preliminary data.</text>
</comment>
<name>A0ABR9D428_9GAMM</name>
<feature type="signal peptide" evidence="2">
    <location>
        <begin position="1"/>
        <end position="20"/>
    </location>
</feature>
<keyword evidence="1" id="KW-1133">Transmembrane helix</keyword>
<evidence type="ECO:0000313" key="3">
    <source>
        <dbReference type="EMBL" id="MBD9357023.1"/>
    </source>
</evidence>
<reference evidence="3 4" key="1">
    <citation type="submission" date="2020-09" db="EMBL/GenBank/DDBJ databases">
        <title>Methylomonas albis sp. nov. and Methylomonas fluvii sp. nov.: Two cold-adapted methanotrophs from the River Elbe and an amended description of Methylovulum psychrotolerans strain Eb1.</title>
        <authorList>
            <person name="Bussmann I.K."/>
            <person name="Klings K.-W."/>
            <person name="Warnstedt J."/>
            <person name="Hoppert M."/>
            <person name="Saborowski A."/>
            <person name="Horn F."/>
            <person name="Liebner S."/>
        </authorList>
    </citation>
    <scope>NUCLEOTIDE SEQUENCE [LARGE SCALE GENOMIC DNA]</scope>
    <source>
        <strain evidence="3 4">EbA</strain>
    </source>
</reference>
<keyword evidence="1" id="KW-0812">Transmembrane</keyword>
<keyword evidence="1" id="KW-0472">Membrane</keyword>
<accession>A0ABR9D428</accession>
<keyword evidence="2" id="KW-0732">Signal</keyword>
<protein>
    <recommendedName>
        <fullName evidence="5">DUF3999 domain-containing protein</fullName>
    </recommendedName>
</protein>
<evidence type="ECO:0000256" key="2">
    <source>
        <dbReference type="SAM" id="SignalP"/>
    </source>
</evidence>
<organism evidence="3 4">
    <name type="scientific">Methylomonas albis</name>
    <dbReference type="NCBI Taxonomy" id="1854563"/>
    <lineage>
        <taxon>Bacteria</taxon>
        <taxon>Pseudomonadati</taxon>
        <taxon>Pseudomonadota</taxon>
        <taxon>Gammaproteobacteria</taxon>
        <taxon>Methylococcales</taxon>
        <taxon>Methylococcaceae</taxon>
        <taxon>Methylomonas</taxon>
    </lineage>
</organism>
<keyword evidence="4" id="KW-1185">Reference proteome</keyword>
<gene>
    <name evidence="3" type="ORF">IE877_14240</name>
</gene>
<evidence type="ECO:0008006" key="5">
    <source>
        <dbReference type="Google" id="ProtNLM"/>
    </source>
</evidence>
<dbReference type="Proteomes" id="UP000652176">
    <property type="component" value="Unassembled WGS sequence"/>
</dbReference>
<dbReference type="EMBL" id="JACXSS010000001">
    <property type="protein sequence ID" value="MBD9357023.1"/>
    <property type="molecule type" value="Genomic_DNA"/>
</dbReference>
<evidence type="ECO:0000256" key="1">
    <source>
        <dbReference type="SAM" id="Phobius"/>
    </source>
</evidence>
<sequence>MIMIAKFAVLSCLFLSQAWANETPAYRFFRPVLAQDNGQQSLLAVPLDSAVYANSAADFRDLRLTDQNGVETPYFLEKIASQKTVSKRLASASKTIDLQKFGDEDEGFVVTVQLDKNAANADGLSLVTNQHDFEYALQIHGSNDGENWQLLVERAQIYDYSRYMRVGNHDVELPANSFRQFKIVVAKASQTRVAELLELTRTVRGGEELQRQETTQLSTEALHVERIELWHNVGETVADADQPFDYPVSFKIKRDAEQKATVIDVDTLRQPLNGFKLQIMTPNFSRQAEVQIPLTQGLETQMQTIGSGTLEALHYQDINREQTSIGFPEQRQARYRIVIHDQDNPELQVNTVAGSGPGYQLLFLPQTGLSYQLKYGTETAAAPRYDTAPIQELLRRGYRSNSAGLGPETEISAAVNHFNFGQLLNSRWFLGIAIVLMVIALAWSLFRVGKRVANLSDSSDRE</sequence>
<feature type="chain" id="PRO_5046265389" description="DUF3999 domain-containing protein" evidence="2">
    <location>
        <begin position="21"/>
        <end position="462"/>
    </location>
</feature>
<evidence type="ECO:0000313" key="4">
    <source>
        <dbReference type="Proteomes" id="UP000652176"/>
    </source>
</evidence>
<proteinExistence type="predicted"/>